<dbReference type="PANTHER" id="PTHR45672">
    <property type="entry name" value="PROTEIN DISULFIDE-ISOMERASE C17H9.14C-RELATED"/>
    <property type="match status" value="1"/>
</dbReference>
<dbReference type="PROSITE" id="PS00194">
    <property type="entry name" value="THIOREDOXIN_1"/>
    <property type="match status" value="2"/>
</dbReference>
<feature type="domain" description="Thioredoxin" evidence="11">
    <location>
        <begin position="129"/>
        <end position="267"/>
    </location>
</feature>
<gene>
    <name evidence="12" type="ORF">Tco025E_06528</name>
</gene>
<dbReference type="Pfam" id="PF07749">
    <property type="entry name" value="ERp29"/>
    <property type="match status" value="1"/>
</dbReference>
<reference evidence="12 13" key="1">
    <citation type="journal article" date="2018" name="BMC Genomics">
        <title>Genomic comparison of Trypanosoma conorhini and Trypanosoma rangeli to Trypanosoma cruzi strains of high and low virulence.</title>
        <authorList>
            <person name="Bradwell K.R."/>
            <person name="Koparde V.N."/>
            <person name="Matveyev A.V."/>
            <person name="Serrano M.G."/>
            <person name="Alves J.M."/>
            <person name="Parikh H."/>
            <person name="Huang B."/>
            <person name="Lee V."/>
            <person name="Espinosa-Alvarez O."/>
            <person name="Ortiz P.A."/>
            <person name="Costa-Martins A.G."/>
            <person name="Teixeira M.M."/>
            <person name="Buck G.A."/>
        </authorList>
    </citation>
    <scope>NUCLEOTIDE SEQUENCE [LARGE SCALE GENOMIC DNA]</scope>
    <source>
        <strain evidence="12 13">025E</strain>
    </source>
</reference>
<dbReference type="GO" id="GO:0005783">
    <property type="term" value="C:endoplasmic reticulum"/>
    <property type="evidence" value="ECO:0007669"/>
    <property type="project" value="InterPro"/>
</dbReference>
<evidence type="ECO:0000313" key="13">
    <source>
        <dbReference type="Proteomes" id="UP000284403"/>
    </source>
</evidence>
<keyword evidence="5" id="KW-0677">Repeat</keyword>
<dbReference type="EMBL" id="MKKU01000446">
    <property type="protein sequence ID" value="RNF12067.1"/>
    <property type="molecule type" value="Genomic_DNA"/>
</dbReference>
<dbReference type="OrthoDB" id="427280at2759"/>
<dbReference type="InterPro" id="IPR005788">
    <property type="entry name" value="PDI_thioredoxin-like_dom"/>
</dbReference>
<dbReference type="EC" id="5.3.4.1" evidence="3"/>
<dbReference type="GO" id="GO:0003756">
    <property type="term" value="F:protein disulfide isomerase activity"/>
    <property type="evidence" value="ECO:0007669"/>
    <property type="project" value="UniProtKB-EC"/>
</dbReference>
<feature type="chain" id="PRO_5018625874" description="protein disulfide-isomerase" evidence="10">
    <location>
        <begin position="28"/>
        <end position="376"/>
    </location>
</feature>
<evidence type="ECO:0000256" key="10">
    <source>
        <dbReference type="SAM" id="SignalP"/>
    </source>
</evidence>
<dbReference type="InterPro" id="IPR036249">
    <property type="entry name" value="Thioredoxin-like_sf"/>
</dbReference>
<evidence type="ECO:0000256" key="8">
    <source>
        <dbReference type="ARBA" id="ARBA00023284"/>
    </source>
</evidence>
<dbReference type="RefSeq" id="XP_029226483.1">
    <property type="nucleotide sequence ID" value="XM_029373403.1"/>
</dbReference>
<dbReference type="InterPro" id="IPR013766">
    <property type="entry name" value="Thioredoxin_domain"/>
</dbReference>
<dbReference type="Gene3D" id="1.20.1150.12">
    <property type="entry name" value="Endoplasmic reticulum resident protein 29, C-terminal domain"/>
    <property type="match status" value="1"/>
</dbReference>
<proteinExistence type="inferred from homology"/>
<dbReference type="CDD" id="cd02998">
    <property type="entry name" value="PDI_a_ERp38"/>
    <property type="match status" value="1"/>
</dbReference>
<feature type="signal peptide" evidence="10">
    <location>
        <begin position="1"/>
        <end position="27"/>
    </location>
</feature>
<dbReference type="SUPFAM" id="SSF47933">
    <property type="entry name" value="ERP29 C domain-like"/>
    <property type="match status" value="1"/>
</dbReference>
<evidence type="ECO:0000256" key="2">
    <source>
        <dbReference type="ARBA" id="ARBA00006347"/>
    </source>
</evidence>
<dbReference type="Gene3D" id="3.40.30.10">
    <property type="entry name" value="Glutaredoxin"/>
    <property type="match status" value="2"/>
</dbReference>
<dbReference type="InterPro" id="IPR051063">
    <property type="entry name" value="PDI"/>
</dbReference>
<dbReference type="Pfam" id="PF00085">
    <property type="entry name" value="Thioredoxin"/>
    <property type="match status" value="2"/>
</dbReference>
<keyword evidence="13" id="KW-1185">Reference proteome</keyword>
<evidence type="ECO:0000256" key="7">
    <source>
        <dbReference type="ARBA" id="ARBA00023235"/>
    </source>
</evidence>
<keyword evidence="4 10" id="KW-0732">Signal</keyword>
<name>A0A3R7MVR8_9TRYP</name>
<accession>A0A3R7MVR8</accession>
<dbReference type="InterPro" id="IPR011679">
    <property type="entry name" value="ERp29_C"/>
</dbReference>
<dbReference type="Proteomes" id="UP000284403">
    <property type="component" value="Unassembled WGS sequence"/>
</dbReference>
<evidence type="ECO:0000313" key="12">
    <source>
        <dbReference type="EMBL" id="RNF12067.1"/>
    </source>
</evidence>
<comment type="caution">
    <text evidence="12">The sequence shown here is derived from an EMBL/GenBank/DDBJ whole genome shotgun (WGS) entry which is preliminary data.</text>
</comment>
<evidence type="ECO:0000256" key="1">
    <source>
        <dbReference type="ARBA" id="ARBA00001182"/>
    </source>
</evidence>
<protein>
    <recommendedName>
        <fullName evidence="3">protein disulfide-isomerase</fullName>
        <ecNumber evidence="3">5.3.4.1</ecNumber>
    </recommendedName>
</protein>
<dbReference type="NCBIfam" id="TIGR01126">
    <property type="entry name" value="pdi_dom"/>
    <property type="match status" value="2"/>
</dbReference>
<keyword evidence="7 12" id="KW-0413">Isomerase</keyword>
<dbReference type="GeneID" id="40320139"/>
<keyword evidence="8" id="KW-0676">Redox-active center</keyword>
<evidence type="ECO:0000256" key="9">
    <source>
        <dbReference type="RuleBase" id="RU004208"/>
    </source>
</evidence>
<sequence>MRRLPSRVTCLSAVLLALVALASVARADDPAASLEGVVELTAATFDEKVGKDVPALVEFYAPWCGYCKKMVPELEKLGRAVKAAKDKVLVGKVDATQHRDLSTRFGVSGYPTLLFFPAGSQQQESYDDPREASAFVSFLNNRVPGLHLAVPREHAYATELTKANFDAVAMDAAKDAFVMFYAPWCGHCKRLHPVFERLAMVYKDEADVVVGKLDADDAANAAVRDRYKISGYPTLIFFPKGDKSNPLYHEGGRSLEELVAYVNEHTGKRRRASGELAEEVGVHAELSQLLRDILSAEKSAEEKRQCVEKLKKAAAELSGVEAVQYPRIAEKLLQLGAEYVEKELARLARLRQGDVKGAVRDMFTVRSNILASLKQA</sequence>
<evidence type="ECO:0000256" key="6">
    <source>
        <dbReference type="ARBA" id="ARBA00023157"/>
    </source>
</evidence>
<dbReference type="InterPro" id="IPR036356">
    <property type="entry name" value="ERp29_C_sf"/>
</dbReference>
<comment type="catalytic activity">
    <reaction evidence="1">
        <text>Catalyzes the rearrangement of -S-S- bonds in proteins.</text>
        <dbReference type="EC" id="5.3.4.1"/>
    </reaction>
</comment>
<dbReference type="PRINTS" id="PR00421">
    <property type="entry name" value="THIOREDOXIN"/>
</dbReference>
<evidence type="ECO:0000256" key="4">
    <source>
        <dbReference type="ARBA" id="ARBA00022729"/>
    </source>
</evidence>
<evidence type="ECO:0000256" key="5">
    <source>
        <dbReference type="ARBA" id="ARBA00022737"/>
    </source>
</evidence>
<dbReference type="SUPFAM" id="SSF52833">
    <property type="entry name" value="Thioredoxin-like"/>
    <property type="match status" value="2"/>
</dbReference>
<dbReference type="GO" id="GO:0006457">
    <property type="term" value="P:protein folding"/>
    <property type="evidence" value="ECO:0007669"/>
    <property type="project" value="TreeGrafter"/>
</dbReference>
<dbReference type="InterPro" id="IPR017937">
    <property type="entry name" value="Thioredoxin_CS"/>
</dbReference>
<organism evidence="12 13">
    <name type="scientific">Trypanosoma conorhini</name>
    <dbReference type="NCBI Taxonomy" id="83891"/>
    <lineage>
        <taxon>Eukaryota</taxon>
        <taxon>Discoba</taxon>
        <taxon>Euglenozoa</taxon>
        <taxon>Kinetoplastea</taxon>
        <taxon>Metakinetoplastina</taxon>
        <taxon>Trypanosomatida</taxon>
        <taxon>Trypanosomatidae</taxon>
        <taxon>Trypanosoma</taxon>
    </lineage>
</organism>
<keyword evidence="6" id="KW-1015">Disulfide bond</keyword>
<comment type="similarity">
    <text evidence="2 9">Belongs to the protein disulfide isomerase family.</text>
</comment>
<dbReference type="PANTHER" id="PTHR45672:SF11">
    <property type="entry name" value="PROTEIN DISULFIDE-ISOMERASE C17H9.14C"/>
    <property type="match status" value="1"/>
</dbReference>
<feature type="domain" description="Thioredoxin" evidence="11">
    <location>
        <begin position="16"/>
        <end position="119"/>
    </location>
</feature>
<dbReference type="PROSITE" id="PS51352">
    <property type="entry name" value="THIOREDOXIN_2"/>
    <property type="match status" value="2"/>
</dbReference>
<evidence type="ECO:0000259" key="11">
    <source>
        <dbReference type="PROSITE" id="PS51352"/>
    </source>
</evidence>
<evidence type="ECO:0000256" key="3">
    <source>
        <dbReference type="ARBA" id="ARBA00012723"/>
    </source>
</evidence>
<dbReference type="AlphaFoldDB" id="A0A3R7MVR8"/>
<dbReference type="CDD" id="cd00238">
    <property type="entry name" value="ERp29c"/>
    <property type="match status" value="1"/>
</dbReference>